<accession>A0A0A9Z8K4</accession>
<keyword evidence="1" id="KW-0648">Protein biosynthesis</keyword>
<dbReference type="GO" id="GO:0003743">
    <property type="term" value="F:translation initiation factor activity"/>
    <property type="evidence" value="ECO:0007669"/>
    <property type="project" value="UniProtKB-KW"/>
</dbReference>
<dbReference type="EMBL" id="GBRD01015575">
    <property type="protein sequence ID" value="JAG50251.1"/>
    <property type="molecule type" value="Transcribed_RNA"/>
</dbReference>
<reference evidence="3" key="3">
    <citation type="submission" date="2014-09" db="EMBL/GenBank/DDBJ databases">
        <authorList>
            <person name="Magalhaes I.L.F."/>
            <person name="Oliveira U."/>
            <person name="Santos F.R."/>
            <person name="Vidigal T.H.D.A."/>
            <person name="Brescovit A.D."/>
            <person name="Santos A.J."/>
        </authorList>
    </citation>
    <scope>NUCLEOTIDE SEQUENCE</scope>
</reference>
<dbReference type="EMBL" id="GBHO01003367">
    <property type="protein sequence ID" value="JAG40237.1"/>
    <property type="molecule type" value="Transcribed_RNA"/>
</dbReference>
<protein>
    <submittedName>
        <fullName evidence="1">Eukaryotic translation initiation factor 3 subunit E</fullName>
    </submittedName>
</protein>
<evidence type="ECO:0000313" key="2">
    <source>
        <dbReference type="EMBL" id="JAG40237.1"/>
    </source>
</evidence>
<keyword evidence="1" id="KW-0396">Initiation factor</keyword>
<reference evidence="1" key="1">
    <citation type="journal article" date="2014" name="PLoS ONE">
        <title>Transcriptome-Based Identification of ABC Transporters in the Western Tarnished Plant Bug Lygus hesperus.</title>
        <authorList>
            <person name="Hull J.J."/>
            <person name="Chaney K."/>
            <person name="Geib S.M."/>
            <person name="Fabrick J.A."/>
            <person name="Brent C.S."/>
            <person name="Walsh D."/>
            <person name="Lavine L.C."/>
        </authorList>
    </citation>
    <scope>NUCLEOTIDE SEQUENCE</scope>
</reference>
<dbReference type="EMBL" id="GBRD01015574">
    <property type="protein sequence ID" value="JAG50252.1"/>
    <property type="molecule type" value="Transcribed_RNA"/>
</dbReference>
<reference evidence="1" key="2">
    <citation type="submission" date="2014-07" db="EMBL/GenBank/DDBJ databases">
        <authorList>
            <person name="Hull J."/>
        </authorList>
    </citation>
    <scope>NUCLEOTIDE SEQUENCE</scope>
</reference>
<sequence length="353" mass="39344">MIHIRPTRGLKGPTYVWRGLHQEGSRFHRSPERIDKMAFHRAANTRALLDGTHDARTSITGLRHAFFSSAVFVSNSTVLTNSAINKLKSELSKNRIHSSNPGDTVDNVPNNEIPISLVARILQVNTQVKSEKPETESTTPATKLESTSTIALRVEHTEPVISKASKVAVARTAAAVRDGRALVPYVSRSNTVLRTTPNVCHRTAQQLPKTAGLVDSNYKETYERLRKLGLLKSRMGNCHVGMTSPSGKTKFSTKNVKTTIENKVAKKVKSVPKKPAEINRKFLDNDVVLKVQHYYISQGKEVPEELKSLTRGASIRSSTSSNRFAELKRRRYQVYPCTSPSSTIFTRNIKRSE</sequence>
<dbReference type="AlphaFoldDB" id="A0A0A9Z8K4"/>
<organism evidence="1">
    <name type="scientific">Lygus hesperus</name>
    <name type="common">Western plant bug</name>
    <dbReference type="NCBI Taxonomy" id="30085"/>
    <lineage>
        <taxon>Eukaryota</taxon>
        <taxon>Metazoa</taxon>
        <taxon>Ecdysozoa</taxon>
        <taxon>Arthropoda</taxon>
        <taxon>Hexapoda</taxon>
        <taxon>Insecta</taxon>
        <taxon>Pterygota</taxon>
        <taxon>Neoptera</taxon>
        <taxon>Paraneoptera</taxon>
        <taxon>Hemiptera</taxon>
        <taxon>Heteroptera</taxon>
        <taxon>Panheteroptera</taxon>
        <taxon>Cimicomorpha</taxon>
        <taxon>Miridae</taxon>
        <taxon>Mirini</taxon>
        <taxon>Lygus</taxon>
    </lineage>
</organism>
<dbReference type="EMBL" id="GBHO01003368">
    <property type="protein sequence ID" value="JAG40236.1"/>
    <property type="molecule type" value="Transcribed_RNA"/>
</dbReference>
<proteinExistence type="predicted"/>
<name>A0A0A9Z8K4_LYGHE</name>
<evidence type="ECO:0000313" key="3">
    <source>
        <dbReference type="EMBL" id="JAG50251.1"/>
    </source>
</evidence>
<evidence type="ECO:0000313" key="1">
    <source>
        <dbReference type="EMBL" id="JAG40236.1"/>
    </source>
</evidence>
<gene>
    <name evidence="2" type="ORF">CM83_13078</name>
    <name evidence="1" type="ORF">CM83_13080</name>
</gene>